<organism evidence="3 4">
    <name type="scientific">Synechocystis salina LEGE 00031</name>
    <dbReference type="NCBI Taxonomy" id="1828736"/>
    <lineage>
        <taxon>Bacteria</taxon>
        <taxon>Bacillati</taxon>
        <taxon>Cyanobacteriota</taxon>
        <taxon>Cyanophyceae</taxon>
        <taxon>Synechococcales</taxon>
        <taxon>Merismopediaceae</taxon>
        <taxon>Synechocystis</taxon>
    </lineage>
</organism>
<evidence type="ECO:0000313" key="4">
    <source>
        <dbReference type="Proteomes" id="UP000658720"/>
    </source>
</evidence>
<evidence type="ECO:0000313" key="3">
    <source>
        <dbReference type="EMBL" id="MBE9255803.1"/>
    </source>
</evidence>
<dbReference type="RefSeq" id="WP_194021404.1">
    <property type="nucleotide sequence ID" value="NZ_JADEVV010000102.1"/>
</dbReference>
<dbReference type="Proteomes" id="UP000658720">
    <property type="component" value="Unassembled WGS sequence"/>
</dbReference>
<comment type="caution">
    <text evidence="3">The sequence shown here is derived from an EMBL/GenBank/DDBJ whole genome shotgun (WGS) entry which is preliminary data.</text>
</comment>
<dbReference type="InterPro" id="IPR011042">
    <property type="entry name" value="6-blade_b-propeller_TolB-like"/>
</dbReference>
<name>A0ABR9VZI1_9SYNC</name>
<dbReference type="InterPro" id="IPR011659">
    <property type="entry name" value="WD40"/>
</dbReference>
<dbReference type="SUPFAM" id="SSF82171">
    <property type="entry name" value="DPP6 N-terminal domain-like"/>
    <property type="match status" value="1"/>
</dbReference>
<protein>
    <submittedName>
        <fullName evidence="3">PD40 domain-containing protein</fullName>
    </submittedName>
</protein>
<sequence>MVTNLITFGSNNTAANDNSKLSSLGGVFDDSGNLIVFDTLASNLIGSIDDNNLNDVYIYNISTKTYINLTLRGPVGSISINGNENPSISGDGTRVVFQYSNPSTGSIDIYLATNLFGNPPTFSLVTPFNTNNNINGSSRNPKISRNGRFIVYETTATIPTGSGDDADRDFDIILFDTVNNSNTWVSQISNSGGNPFSPGSSTNGTVSEVGTVAFQSLVPENELMPGPAFGNNGFSDIFLFSASNAGETLTLVSFNQNIAPLVGANGGSFNASISANGNFIAYESDASNLVAGDTNGQRDIFVYNVNNGTNKRINLRPGGIQTQGASRTPSISADGRFVAFASDDSSLVANDTNGVTDIFVWDGIDNSIKRVSLGTNGEQADAPASNPIISSDGRFVSFQSRSTTLGMPTTAGTLNIFSVSTSSSPNPNPNPIPNPNPSPIPNPNPSPIPNPNPSPADTLTSPFFRFQNTNQPGTYLFVSAGEASSIRSNPGLSQFVEEGIAFRVALQKTDPLQQAFFRFQNTSLPGTYLFANEGEAAAIRSNPNLSNFVEEGLAFYAYGPGTGNGTADFTRFQSVGVPGTYLFTAPGETSSVIGNPNFVREGIAFSAALG</sequence>
<evidence type="ECO:0000259" key="2">
    <source>
        <dbReference type="Pfam" id="PF18885"/>
    </source>
</evidence>
<reference evidence="3 4" key="1">
    <citation type="submission" date="2020-10" db="EMBL/GenBank/DDBJ databases">
        <authorList>
            <person name="Castelo-Branco R."/>
            <person name="Eusebio N."/>
            <person name="Adriana R."/>
            <person name="Vieira A."/>
            <person name="Brugerolle De Fraissinette N."/>
            <person name="Rezende De Castro R."/>
            <person name="Schneider M.P."/>
            <person name="Vasconcelos V."/>
            <person name="Leao P.N."/>
        </authorList>
    </citation>
    <scope>NUCLEOTIDE SEQUENCE [LARGE SCALE GENOMIC DNA]</scope>
    <source>
        <strain evidence="3 4">LEGE 00031</strain>
    </source>
</reference>
<dbReference type="InterPro" id="IPR043708">
    <property type="entry name" value="DUF5648"/>
</dbReference>
<feature type="region of interest" description="Disordered" evidence="1">
    <location>
        <begin position="418"/>
        <end position="460"/>
    </location>
</feature>
<accession>A0ABR9VZI1</accession>
<feature type="domain" description="DUF5648" evidence="2">
    <location>
        <begin position="463"/>
        <end position="607"/>
    </location>
</feature>
<keyword evidence="4" id="KW-1185">Reference proteome</keyword>
<proteinExistence type="predicted"/>
<evidence type="ECO:0000256" key="1">
    <source>
        <dbReference type="SAM" id="MobiDB-lite"/>
    </source>
</evidence>
<dbReference type="EMBL" id="JADEVV010000102">
    <property type="protein sequence ID" value="MBE9255803.1"/>
    <property type="molecule type" value="Genomic_DNA"/>
</dbReference>
<feature type="compositionally biased region" description="Pro residues" evidence="1">
    <location>
        <begin position="426"/>
        <end position="454"/>
    </location>
</feature>
<dbReference type="Pfam" id="PF07676">
    <property type="entry name" value="PD40"/>
    <property type="match status" value="2"/>
</dbReference>
<gene>
    <name evidence="3" type="ORF">IQ217_18625</name>
</gene>
<dbReference type="Pfam" id="PF18885">
    <property type="entry name" value="DUF5648"/>
    <property type="match status" value="1"/>
</dbReference>
<dbReference type="Gene3D" id="2.120.10.30">
    <property type="entry name" value="TolB, C-terminal domain"/>
    <property type="match status" value="1"/>
</dbReference>